<evidence type="ECO:0000256" key="2">
    <source>
        <dbReference type="ARBA" id="ARBA00008900"/>
    </source>
</evidence>
<dbReference type="AlphaFoldDB" id="A0A0F5J7V3"/>
<dbReference type="STRING" id="927665.HMPREF1535_03437"/>
<dbReference type="Proteomes" id="UP000033047">
    <property type="component" value="Unassembled WGS sequence"/>
</dbReference>
<dbReference type="PIRSF" id="PIRSF006113">
    <property type="entry name" value="PTP_synth"/>
    <property type="match status" value="1"/>
</dbReference>
<feature type="binding site" evidence="10">
    <location>
        <position position="30"/>
    </location>
    <ligand>
        <name>Zn(2+)</name>
        <dbReference type="ChEBI" id="CHEBI:29105"/>
    </ligand>
</feature>
<comment type="cofactor">
    <cofactor evidence="8 10">
        <name>Zn(2+)</name>
        <dbReference type="ChEBI" id="CHEBI:29105"/>
    </cofactor>
    <text evidence="8 10">Binds 1 zinc ion per subunit.</text>
</comment>
<feature type="binding site" evidence="10">
    <location>
        <position position="28"/>
    </location>
    <ligand>
        <name>Zn(2+)</name>
        <dbReference type="ChEBI" id="CHEBI:29105"/>
    </ligand>
</feature>
<keyword evidence="8" id="KW-0671">Queuosine biosynthesis</keyword>
<name>A0A0F5J7V3_9BACT</name>
<feature type="active site" description="Proton acceptor" evidence="9">
    <location>
        <position position="24"/>
    </location>
</feature>
<dbReference type="PANTHER" id="PTHR12589">
    <property type="entry name" value="PYRUVOYL TETRAHYDROBIOPTERIN SYNTHASE"/>
    <property type="match status" value="1"/>
</dbReference>
<dbReference type="RefSeq" id="WP_010803414.1">
    <property type="nucleotide sequence ID" value="NZ_KQ033913.1"/>
</dbReference>
<evidence type="ECO:0000256" key="10">
    <source>
        <dbReference type="PIRSR" id="PIRSR006113-2"/>
    </source>
</evidence>
<comment type="catalytic activity">
    <reaction evidence="7 8">
        <text>7,8-dihydroneopterin 3'-triphosphate + H2O = 6-carboxy-5,6,7,8-tetrahydropterin + triphosphate + acetaldehyde + 2 H(+)</text>
        <dbReference type="Rhea" id="RHEA:27966"/>
        <dbReference type="ChEBI" id="CHEBI:15343"/>
        <dbReference type="ChEBI" id="CHEBI:15377"/>
        <dbReference type="ChEBI" id="CHEBI:15378"/>
        <dbReference type="ChEBI" id="CHEBI:18036"/>
        <dbReference type="ChEBI" id="CHEBI:58462"/>
        <dbReference type="ChEBI" id="CHEBI:61032"/>
        <dbReference type="EC" id="4.1.2.50"/>
    </reaction>
</comment>
<evidence type="ECO:0000256" key="4">
    <source>
        <dbReference type="ARBA" id="ARBA00022723"/>
    </source>
</evidence>
<sequence>MYTVIKRMEISAAHSLRLSYSSKCENLHGHNWIITVYCRSKELNADGMVIDFSHIKESIKNKLDHQNLNEVLPFNPTAENMARWICDQLPNCYKVEVKESESNTAIYEKD</sequence>
<dbReference type="GO" id="GO:0008616">
    <property type="term" value="P:tRNA queuosine(34) biosynthetic process"/>
    <property type="evidence" value="ECO:0007669"/>
    <property type="project" value="UniProtKB-KW"/>
</dbReference>
<evidence type="ECO:0000256" key="1">
    <source>
        <dbReference type="ARBA" id="ARBA00005061"/>
    </source>
</evidence>
<evidence type="ECO:0000313" key="12">
    <source>
        <dbReference type="Proteomes" id="UP000033047"/>
    </source>
</evidence>
<dbReference type="GeneID" id="69979968"/>
<evidence type="ECO:0000256" key="9">
    <source>
        <dbReference type="PIRSR" id="PIRSR006113-1"/>
    </source>
</evidence>
<evidence type="ECO:0000256" key="7">
    <source>
        <dbReference type="ARBA" id="ARBA00048807"/>
    </source>
</evidence>
<dbReference type="NCBIfam" id="TIGR03367">
    <property type="entry name" value="queuosine_QueD"/>
    <property type="match status" value="1"/>
</dbReference>
<dbReference type="PANTHER" id="PTHR12589:SF7">
    <property type="entry name" value="6-PYRUVOYL TETRAHYDROBIOPTERIN SYNTHASE"/>
    <property type="match status" value="1"/>
</dbReference>
<organism evidence="11 12">
    <name type="scientific">Parabacteroides goldsteinii DSM 19448 = WAL 12034</name>
    <dbReference type="NCBI Taxonomy" id="927665"/>
    <lineage>
        <taxon>Bacteria</taxon>
        <taxon>Pseudomonadati</taxon>
        <taxon>Bacteroidota</taxon>
        <taxon>Bacteroidia</taxon>
        <taxon>Bacteroidales</taxon>
        <taxon>Tannerellaceae</taxon>
        <taxon>Parabacteroides</taxon>
    </lineage>
</organism>
<dbReference type="Gene3D" id="3.30.479.10">
    <property type="entry name" value="6-pyruvoyl tetrahydropterin synthase/QueD"/>
    <property type="match status" value="1"/>
</dbReference>
<comment type="caution">
    <text evidence="11">The sequence shown here is derived from an EMBL/GenBank/DDBJ whole genome shotgun (WGS) entry which is preliminary data.</text>
</comment>
<dbReference type="InterPro" id="IPR038418">
    <property type="entry name" value="6-PTP_synth/QueD_sf"/>
</dbReference>
<dbReference type="GO" id="GO:0070497">
    <property type="term" value="F:6-carboxytetrahydropterin synthase activity"/>
    <property type="evidence" value="ECO:0007669"/>
    <property type="project" value="UniProtKB-EC"/>
</dbReference>
<protein>
    <recommendedName>
        <fullName evidence="3 8">6-carboxy-5,6,7,8-tetrahydropterin synthase</fullName>
        <ecNumber evidence="8">4.-.-.-</ecNumber>
    </recommendedName>
</protein>
<comment type="similarity">
    <text evidence="2 8">Belongs to the PTPS family. QueD subfamily.</text>
</comment>
<feature type="binding site" evidence="10">
    <location>
        <position position="14"/>
    </location>
    <ligand>
        <name>Zn(2+)</name>
        <dbReference type="ChEBI" id="CHEBI:29105"/>
    </ligand>
</feature>
<gene>
    <name evidence="11" type="ORF">HMPREF1535_03437</name>
</gene>
<feature type="active site" description="Charge relay system" evidence="9">
    <location>
        <position position="99"/>
    </location>
</feature>
<dbReference type="EMBL" id="AQHV01000014">
    <property type="protein sequence ID" value="KKB53884.1"/>
    <property type="molecule type" value="Genomic_DNA"/>
</dbReference>
<dbReference type="GO" id="GO:0046872">
    <property type="term" value="F:metal ion binding"/>
    <property type="evidence" value="ECO:0007669"/>
    <property type="project" value="UniProtKB-KW"/>
</dbReference>
<keyword evidence="5 8" id="KW-0862">Zinc</keyword>
<keyword evidence="6 8" id="KW-0456">Lyase</keyword>
<evidence type="ECO:0000256" key="6">
    <source>
        <dbReference type="ARBA" id="ARBA00023239"/>
    </source>
</evidence>
<feature type="active site" description="Charge relay system" evidence="9">
    <location>
        <position position="65"/>
    </location>
</feature>
<evidence type="ECO:0000256" key="3">
    <source>
        <dbReference type="ARBA" id="ARBA00018141"/>
    </source>
</evidence>
<dbReference type="SUPFAM" id="SSF55620">
    <property type="entry name" value="Tetrahydrobiopterin biosynthesis enzymes-like"/>
    <property type="match status" value="1"/>
</dbReference>
<dbReference type="UniPathway" id="UPA00391"/>
<evidence type="ECO:0000256" key="5">
    <source>
        <dbReference type="ARBA" id="ARBA00022833"/>
    </source>
</evidence>
<comment type="pathway">
    <text evidence="1 8">Purine metabolism; 7-cyano-7-deazaguanine biosynthesis.</text>
</comment>
<proteinExistence type="inferred from homology"/>
<reference evidence="11 12" key="1">
    <citation type="submission" date="2013-04" db="EMBL/GenBank/DDBJ databases">
        <title>The Genome Sequence of Parabacteroides goldsteinii DSM 19448.</title>
        <authorList>
            <consortium name="The Broad Institute Genomics Platform"/>
            <person name="Earl A."/>
            <person name="Ward D."/>
            <person name="Feldgarden M."/>
            <person name="Gevers D."/>
            <person name="Martens E."/>
            <person name="Sakamoto M."/>
            <person name="Benno Y."/>
            <person name="Song Y."/>
            <person name="Liu C."/>
            <person name="Lee J."/>
            <person name="Bolanos M."/>
            <person name="Vaisanen M.L."/>
            <person name="Finegold S.M."/>
            <person name="Walker B."/>
            <person name="Young S."/>
            <person name="Zeng Q."/>
            <person name="Gargeya S."/>
            <person name="Fitzgerald M."/>
            <person name="Haas B."/>
            <person name="Abouelleil A."/>
            <person name="Allen A.W."/>
            <person name="Alvarado L."/>
            <person name="Arachchi H.M."/>
            <person name="Berlin A.M."/>
            <person name="Chapman S.B."/>
            <person name="Gainer-Dewar J."/>
            <person name="Goldberg J."/>
            <person name="Griggs A."/>
            <person name="Gujja S."/>
            <person name="Hansen M."/>
            <person name="Howarth C."/>
            <person name="Imamovic A."/>
            <person name="Ireland A."/>
            <person name="Larimer J."/>
            <person name="McCowan C."/>
            <person name="Murphy C."/>
            <person name="Pearson M."/>
            <person name="Poon T.W."/>
            <person name="Priest M."/>
            <person name="Roberts A."/>
            <person name="Saif S."/>
            <person name="Shea T."/>
            <person name="Sisk P."/>
            <person name="Sykes S."/>
            <person name="Wortman J."/>
            <person name="Nusbaum C."/>
            <person name="Birren B."/>
        </authorList>
    </citation>
    <scope>NUCLEOTIDE SEQUENCE [LARGE SCALE GENOMIC DNA]</scope>
    <source>
        <strain evidence="11 12">DSM 19448</strain>
    </source>
</reference>
<dbReference type="HOGENOM" id="CLU_111016_6_0_10"/>
<evidence type="ECO:0000313" key="11">
    <source>
        <dbReference type="EMBL" id="KKB53884.1"/>
    </source>
</evidence>
<dbReference type="PATRIC" id="fig|927665.4.peg.3530"/>
<accession>A0A0F5J7V3</accession>
<dbReference type="Pfam" id="PF01242">
    <property type="entry name" value="PTPS"/>
    <property type="match status" value="1"/>
</dbReference>
<evidence type="ECO:0000256" key="8">
    <source>
        <dbReference type="PIRNR" id="PIRNR006113"/>
    </source>
</evidence>
<keyword evidence="4 8" id="KW-0479">Metal-binding</keyword>
<dbReference type="EC" id="4.-.-.-" evidence="8"/>
<dbReference type="InterPro" id="IPR007115">
    <property type="entry name" value="6-PTP_synth/QueD"/>
</dbReference>